<dbReference type="Proteomes" id="UP000264353">
    <property type="component" value="Chromosome A5"/>
</dbReference>
<dbReference type="InterPro" id="IPR017853">
    <property type="entry name" value="GH"/>
</dbReference>
<dbReference type="GO" id="GO:0019137">
    <property type="term" value="F:thioglucosidase activity"/>
    <property type="evidence" value="ECO:0007669"/>
    <property type="project" value="UniProtKB-EC"/>
</dbReference>
<accession>A0A397ZFX2</accession>
<evidence type="ECO:0000256" key="4">
    <source>
        <dbReference type="ARBA" id="ARBA00012250"/>
    </source>
</evidence>
<evidence type="ECO:0000256" key="1">
    <source>
        <dbReference type="ARBA" id="ARBA00003014"/>
    </source>
</evidence>
<evidence type="ECO:0000256" key="3">
    <source>
        <dbReference type="ARBA" id="ARBA00010838"/>
    </source>
</evidence>
<reference evidence="12 13" key="1">
    <citation type="submission" date="2018-06" db="EMBL/GenBank/DDBJ databases">
        <title>WGS assembly of Brassica rapa FPsc.</title>
        <authorList>
            <person name="Bowman J."/>
            <person name="Kohchi T."/>
            <person name="Yamato K."/>
            <person name="Jenkins J."/>
            <person name="Shu S."/>
            <person name="Ishizaki K."/>
            <person name="Yamaoka S."/>
            <person name="Nishihama R."/>
            <person name="Nakamura Y."/>
            <person name="Berger F."/>
            <person name="Adam C."/>
            <person name="Aki S."/>
            <person name="Althoff F."/>
            <person name="Araki T."/>
            <person name="Arteaga-Vazquez M."/>
            <person name="Balasubrmanian S."/>
            <person name="Bauer D."/>
            <person name="Boehm C."/>
            <person name="Briginshaw L."/>
            <person name="Caballero-Perez J."/>
            <person name="Catarino B."/>
            <person name="Chen F."/>
            <person name="Chiyoda S."/>
            <person name="Chovatia M."/>
            <person name="Davies K."/>
            <person name="Delmans M."/>
            <person name="Demura T."/>
            <person name="Dierschke T."/>
            <person name="Dolan L."/>
            <person name="Dorantes-Acosta A."/>
            <person name="Eklund D."/>
            <person name="Florent S."/>
            <person name="Flores-Sandoval E."/>
            <person name="Fujiyama A."/>
            <person name="Fukuzawa H."/>
            <person name="Galik B."/>
            <person name="Grimanelli D."/>
            <person name="Grimwood J."/>
            <person name="Grossniklaus U."/>
            <person name="Hamada T."/>
            <person name="Haseloff J."/>
            <person name="Hetherington A."/>
            <person name="Higo A."/>
            <person name="Hirakawa Y."/>
            <person name="Hundley H."/>
            <person name="Ikeda Y."/>
            <person name="Inoue K."/>
            <person name="Inoue S."/>
            <person name="Ishida S."/>
            <person name="Jia Q."/>
            <person name="Kakita M."/>
            <person name="Kanazawa T."/>
            <person name="Kawai Y."/>
            <person name="Kawashima T."/>
            <person name="Kennedy M."/>
            <person name="Kinose K."/>
            <person name="Kinoshita T."/>
            <person name="Kohara Y."/>
            <person name="Koide E."/>
            <person name="Komatsu K."/>
            <person name="Kopischke S."/>
            <person name="Kubo M."/>
            <person name="Kyozuka J."/>
            <person name="Lagercrantz U."/>
            <person name="Lin S."/>
            <person name="Lindquist E."/>
            <person name="Lipzen A."/>
            <person name="Lu C."/>
            <person name="Luna E."/>
            <person name="Martienssen R."/>
            <person name="Minamino N."/>
            <person name="Mizutani M."/>
            <person name="Mizutani M."/>
            <person name="Mochizuki N."/>
            <person name="Monte I."/>
            <person name="Mosher R."/>
            <person name="Nagasaki H."/>
            <person name="Nakagami H."/>
            <person name="Naramoto S."/>
            <person name="Nishitani K."/>
            <person name="Ohtani M."/>
            <person name="Okamoto T."/>
            <person name="Okumura M."/>
            <person name="Phillips J."/>
            <person name="Pollak B."/>
            <person name="Reinders A."/>
            <person name="Roevekamp M."/>
            <person name="Sano R."/>
            <person name="Sawa S."/>
            <person name="Schmid M."/>
            <person name="Shirakawa M."/>
            <person name="Solano R."/>
            <person name="Spunde A."/>
            <person name="Suetsugu N."/>
            <person name="Sugano S."/>
            <person name="Sugiyama A."/>
            <person name="Sun R."/>
            <person name="Suzuki Y."/>
            <person name="Takenaka M."/>
            <person name="Takezawa D."/>
            <person name="Tomogane H."/>
            <person name="Tsuzuki M."/>
            <person name="Ueda T."/>
            <person name="Umeda M."/>
            <person name="Ward J."/>
            <person name="Watanabe Y."/>
            <person name="Yazaki K."/>
            <person name="Yokoyama R."/>
            <person name="Yoshitake Y."/>
            <person name="Yotsui I."/>
            <person name="Zachgo S."/>
            <person name="Schmutz J."/>
        </authorList>
    </citation>
    <scope>NUCLEOTIDE SEQUENCE [LARGE SCALE GENOMIC DNA]</scope>
    <source>
        <strain evidence="13">cv. B-3</strain>
    </source>
</reference>
<feature type="signal peptide" evidence="11">
    <location>
        <begin position="1"/>
        <end position="21"/>
    </location>
</feature>
<evidence type="ECO:0000256" key="8">
    <source>
        <dbReference type="ARBA" id="ARBA00032797"/>
    </source>
</evidence>
<evidence type="ECO:0000256" key="5">
    <source>
        <dbReference type="ARBA" id="ARBA00022554"/>
    </source>
</evidence>
<dbReference type="PROSITE" id="PS00653">
    <property type="entry name" value="GLYCOSYL_HYDROL_F1_2"/>
    <property type="match status" value="1"/>
</dbReference>
<dbReference type="Pfam" id="PF00232">
    <property type="entry name" value="Glyco_hydro_1"/>
    <property type="match status" value="3"/>
</dbReference>
<comment type="similarity">
    <text evidence="3 10">Belongs to the glycosyl hydrolase 1 family.</text>
</comment>
<evidence type="ECO:0000256" key="2">
    <source>
        <dbReference type="ARBA" id="ARBA00004116"/>
    </source>
</evidence>
<gene>
    <name evidence="12" type="ORF">BRARA_E00429</name>
</gene>
<keyword evidence="5" id="KW-0926">Vacuole</keyword>
<dbReference type="InterPro" id="IPR033132">
    <property type="entry name" value="GH_1_N_CS"/>
</dbReference>
<evidence type="ECO:0000256" key="7">
    <source>
        <dbReference type="ARBA" id="ARBA00032643"/>
    </source>
</evidence>
<dbReference type="SUPFAM" id="SSF51445">
    <property type="entry name" value="(Trans)glycosidases"/>
    <property type="match status" value="1"/>
</dbReference>
<dbReference type="GO" id="GO:0005975">
    <property type="term" value="P:carbohydrate metabolic process"/>
    <property type="evidence" value="ECO:0007669"/>
    <property type="project" value="InterPro"/>
</dbReference>
<sequence length="472" mass="53562">MRGKYLCLLVLIVLASNEVLAAKNNSSTTTKLRRSDFPEDFIFGSATSAYQIEGAAHQDGRGPSIWDTYSEKYPGLTLIQISEKIKDGSNGSVAADSTILQSVNYLGGNLKGGINQAGIDYYNNLINELLSKVYIFKIQKHNANEIKLKMSDFEIMISLLVISQQEFITRYITNTVIPSINDFRDYADICFKNFGDRVKHWMTLNEPLTVVQQGRRWSYRALYRRSQPPPCSRSRRKSLQRKIQESAADRLAAARIMAFTFDYFLEPLVTGKYPVDMVNNVKGGRLPTFTAQQSKMLKGSSDFIGINYYSSAYAKDVPCPTEYVTLFSDPCASVTGEREGVPIGPKAGSDWLLIYPKGIRDLILYAKYKFKDPVIYITENGRDEIDTGKRFLKDGDRIDFYARHLEMVKDAISIGANMKGFFAWSLLDNFEWAAGYTARFGMVYVDFKDGCKRYPKKSADWFKKFLNPKKSN</sequence>
<dbReference type="PANTHER" id="PTHR10353">
    <property type="entry name" value="GLYCOSYL HYDROLASE"/>
    <property type="match status" value="1"/>
</dbReference>
<dbReference type="AlphaFoldDB" id="A0A397ZFX2"/>
<dbReference type="EC" id="3.2.1.147" evidence="4"/>
<evidence type="ECO:0000256" key="9">
    <source>
        <dbReference type="ARBA" id="ARBA00034026"/>
    </source>
</evidence>
<organism evidence="12 13">
    <name type="scientific">Brassica campestris</name>
    <name type="common">Field mustard</name>
    <dbReference type="NCBI Taxonomy" id="3711"/>
    <lineage>
        <taxon>Eukaryota</taxon>
        <taxon>Viridiplantae</taxon>
        <taxon>Streptophyta</taxon>
        <taxon>Embryophyta</taxon>
        <taxon>Tracheophyta</taxon>
        <taxon>Spermatophyta</taxon>
        <taxon>Magnoliopsida</taxon>
        <taxon>eudicotyledons</taxon>
        <taxon>Gunneridae</taxon>
        <taxon>Pentapetalae</taxon>
        <taxon>rosids</taxon>
        <taxon>malvids</taxon>
        <taxon>Brassicales</taxon>
        <taxon>Brassicaceae</taxon>
        <taxon>Brassiceae</taxon>
        <taxon>Brassica</taxon>
    </lineage>
</organism>
<keyword evidence="11" id="KW-0732">Signal</keyword>
<evidence type="ECO:0000313" key="12">
    <source>
        <dbReference type="EMBL" id="RID61263.1"/>
    </source>
</evidence>
<comment type="subcellular location">
    <subcellularLocation>
        <location evidence="2">Vacuole</location>
    </subcellularLocation>
</comment>
<dbReference type="Gene3D" id="3.20.20.80">
    <property type="entry name" value="Glycosidases"/>
    <property type="match status" value="3"/>
</dbReference>
<keyword evidence="6" id="KW-0378">Hydrolase</keyword>
<protein>
    <recommendedName>
        <fullName evidence="4">thioglucosidase</fullName>
        <ecNumber evidence="4">3.2.1.147</ecNumber>
    </recommendedName>
    <alternativeName>
        <fullName evidence="7">Sinigrinase</fullName>
    </alternativeName>
    <alternativeName>
        <fullName evidence="8">Thioglucosidase</fullName>
    </alternativeName>
</protein>
<proteinExistence type="inferred from homology"/>
<comment type="catalytic activity">
    <reaction evidence="9">
        <text>a thioglucoside + H2O = a sugar + a thiol.</text>
        <dbReference type="EC" id="3.2.1.147"/>
    </reaction>
</comment>
<dbReference type="GO" id="GO:0005773">
    <property type="term" value="C:vacuole"/>
    <property type="evidence" value="ECO:0007669"/>
    <property type="project" value="UniProtKB-SubCell"/>
</dbReference>
<name>A0A397ZFX2_BRACM</name>
<dbReference type="PRINTS" id="PR00131">
    <property type="entry name" value="GLHYDRLASE1"/>
</dbReference>
<evidence type="ECO:0000256" key="6">
    <source>
        <dbReference type="ARBA" id="ARBA00022801"/>
    </source>
</evidence>
<feature type="chain" id="PRO_5017417655" description="thioglucosidase" evidence="11">
    <location>
        <begin position="22"/>
        <end position="472"/>
    </location>
</feature>
<evidence type="ECO:0000256" key="11">
    <source>
        <dbReference type="SAM" id="SignalP"/>
    </source>
</evidence>
<dbReference type="InterPro" id="IPR001360">
    <property type="entry name" value="Glyco_hydro_1"/>
</dbReference>
<dbReference type="EMBL" id="CM010632">
    <property type="protein sequence ID" value="RID61263.1"/>
    <property type="molecule type" value="Genomic_DNA"/>
</dbReference>
<dbReference type="PANTHER" id="PTHR10353:SF281">
    <property type="entry name" value="THIOGLUCOSIDASE"/>
    <property type="match status" value="1"/>
</dbReference>
<evidence type="ECO:0000313" key="13">
    <source>
        <dbReference type="Proteomes" id="UP000264353"/>
    </source>
</evidence>
<evidence type="ECO:0000256" key="10">
    <source>
        <dbReference type="RuleBase" id="RU003690"/>
    </source>
</evidence>
<comment type="function">
    <text evidence="1">Degradation of glucosinolates (glucose residue linked by a thioglucoside bound to an amino acid derivative) to glucose, sulfate and any of the products: thiocyanates, isothiocyanates, nitriles, epithionitriles or oxazolidine-2-thiones.</text>
</comment>